<dbReference type="InterPro" id="IPR041854">
    <property type="entry name" value="BFD-like_2Fe2S-bd_dom_sf"/>
</dbReference>
<keyword evidence="4" id="KW-1185">Reference proteome</keyword>
<comment type="caution">
    <text evidence="3">The sequence shown here is derived from an EMBL/GenBank/DDBJ whole genome shotgun (WGS) entry which is preliminary data.</text>
</comment>
<dbReference type="Gene3D" id="1.10.10.1100">
    <property type="entry name" value="BFD-like [2Fe-2S]-binding domain"/>
    <property type="match status" value="1"/>
</dbReference>
<reference evidence="3 4" key="1">
    <citation type="submission" date="2019-02" db="EMBL/GenBank/DDBJ databases">
        <title>Deep-cultivation of Planctomycetes and their phenomic and genomic characterization uncovers novel biology.</title>
        <authorList>
            <person name="Wiegand S."/>
            <person name="Jogler M."/>
            <person name="Boedeker C."/>
            <person name="Pinto D."/>
            <person name="Vollmers J."/>
            <person name="Rivas-Marin E."/>
            <person name="Kohn T."/>
            <person name="Peeters S.H."/>
            <person name="Heuer A."/>
            <person name="Rast P."/>
            <person name="Oberbeckmann S."/>
            <person name="Bunk B."/>
            <person name="Jeske O."/>
            <person name="Meyerdierks A."/>
            <person name="Storesund J.E."/>
            <person name="Kallscheuer N."/>
            <person name="Luecker S."/>
            <person name="Lage O.M."/>
            <person name="Pohl T."/>
            <person name="Merkel B.J."/>
            <person name="Hornburger P."/>
            <person name="Mueller R.-W."/>
            <person name="Bruemmer F."/>
            <person name="Labrenz M."/>
            <person name="Spormann A.M."/>
            <person name="Op Den Camp H."/>
            <person name="Overmann J."/>
            <person name="Amann R."/>
            <person name="Jetten M.S.M."/>
            <person name="Mascher T."/>
            <person name="Medema M.H."/>
            <person name="Devos D.P."/>
            <person name="Kaster A.-K."/>
            <person name="Ovreas L."/>
            <person name="Rohde M."/>
            <person name="Galperin M.Y."/>
            <person name="Jogler C."/>
        </authorList>
    </citation>
    <scope>NUCLEOTIDE SEQUENCE [LARGE SCALE GENOMIC DNA]</scope>
    <source>
        <strain evidence="3 4">Q31b</strain>
    </source>
</reference>
<dbReference type="AlphaFoldDB" id="A0A5C6EA61"/>
<evidence type="ECO:0000259" key="2">
    <source>
        <dbReference type="Pfam" id="PF04324"/>
    </source>
</evidence>
<proteinExistence type="predicted"/>
<accession>A0A5C6EA61</accession>
<evidence type="ECO:0000313" key="3">
    <source>
        <dbReference type="EMBL" id="TWU45415.1"/>
    </source>
</evidence>
<evidence type="ECO:0000256" key="1">
    <source>
        <dbReference type="SAM" id="MobiDB-lite"/>
    </source>
</evidence>
<feature type="compositionally biased region" description="Basic and acidic residues" evidence="1">
    <location>
        <begin position="66"/>
        <end position="82"/>
    </location>
</feature>
<dbReference type="Proteomes" id="UP000315471">
    <property type="component" value="Unassembled WGS sequence"/>
</dbReference>
<sequence length="82" mass="9562">MEIDEELCICFHVSKRKVIQFIRVTKPTKVSQLSECYGAGTGCGWCRPFLQKLMEDQNPESTCLPRQEDYAARRKEHRDRLG</sequence>
<dbReference type="InterPro" id="IPR007419">
    <property type="entry name" value="BFD-like_2Fe2S-bd_dom"/>
</dbReference>
<dbReference type="EMBL" id="SJPY01000001">
    <property type="protein sequence ID" value="TWU45415.1"/>
    <property type="molecule type" value="Genomic_DNA"/>
</dbReference>
<feature type="domain" description="BFD-like [2Fe-2S]-binding" evidence="2">
    <location>
        <begin position="8"/>
        <end position="55"/>
    </location>
</feature>
<evidence type="ECO:0000313" key="4">
    <source>
        <dbReference type="Proteomes" id="UP000315471"/>
    </source>
</evidence>
<feature type="region of interest" description="Disordered" evidence="1">
    <location>
        <begin position="60"/>
        <end position="82"/>
    </location>
</feature>
<dbReference type="OrthoDB" id="278622at2"/>
<protein>
    <submittedName>
        <fullName evidence="3">BFD-like [2Fe-2S] binding domain protein</fullName>
    </submittedName>
</protein>
<dbReference type="Pfam" id="PF04324">
    <property type="entry name" value="Fer2_BFD"/>
    <property type="match status" value="1"/>
</dbReference>
<name>A0A5C6EA61_9BACT</name>
<gene>
    <name evidence="3" type="ORF">Q31b_05870</name>
</gene>
<organism evidence="3 4">
    <name type="scientific">Novipirellula aureliae</name>
    <dbReference type="NCBI Taxonomy" id="2527966"/>
    <lineage>
        <taxon>Bacteria</taxon>
        <taxon>Pseudomonadati</taxon>
        <taxon>Planctomycetota</taxon>
        <taxon>Planctomycetia</taxon>
        <taxon>Pirellulales</taxon>
        <taxon>Pirellulaceae</taxon>
        <taxon>Novipirellula</taxon>
    </lineage>
</organism>